<protein>
    <submittedName>
        <fullName evidence="1">Oxidoreductase</fullName>
    </submittedName>
</protein>
<dbReference type="InterPro" id="IPR013388">
    <property type="entry name" value="T3SS_OrgA/MxiK"/>
</dbReference>
<dbReference type="EMBL" id="CP103445">
    <property type="protein sequence ID" value="UWS31906.1"/>
    <property type="molecule type" value="Genomic_DNA"/>
</dbReference>
<dbReference type="Proteomes" id="UP001058553">
    <property type="component" value="Chromosome"/>
</dbReference>
<reference evidence="1" key="1">
    <citation type="submission" date="2022-07" db="EMBL/GenBank/DDBJ databases">
        <title>Genetic diversity of Erwinia pyrifoliae.</title>
        <authorList>
            <person name="Park D.S."/>
            <person name="Ham H."/>
        </authorList>
    </citation>
    <scope>NUCLEOTIDE SEQUENCE</scope>
    <source>
        <strain evidence="1">CP201486</strain>
    </source>
</reference>
<accession>A0ABY5X3D5</accession>
<keyword evidence="2" id="KW-1185">Reference proteome</keyword>
<organism evidence="1 2">
    <name type="scientific">Erwinia pyrifoliae</name>
    <dbReference type="NCBI Taxonomy" id="79967"/>
    <lineage>
        <taxon>Bacteria</taxon>
        <taxon>Pseudomonadati</taxon>
        <taxon>Pseudomonadota</taxon>
        <taxon>Gammaproteobacteria</taxon>
        <taxon>Enterobacterales</taxon>
        <taxon>Erwiniaceae</taxon>
        <taxon>Erwinia</taxon>
    </lineage>
</organism>
<gene>
    <name evidence="1" type="ORF">NYP84_09440</name>
</gene>
<proteinExistence type="predicted"/>
<dbReference type="RefSeq" id="WP_259825642.1">
    <property type="nucleotide sequence ID" value="NZ_CP103445.1"/>
</dbReference>
<dbReference type="Pfam" id="PF09482">
    <property type="entry name" value="OrgA_MxiK"/>
    <property type="match status" value="1"/>
</dbReference>
<evidence type="ECO:0000313" key="2">
    <source>
        <dbReference type="Proteomes" id="UP001058553"/>
    </source>
</evidence>
<sequence length="184" mass="21297">MFIREEKLLKILYRPADYTHPTYITDNLLQKFISQDVLLNYWLISYYKLEDLPSLWQADDTMLLLVLTQWEHMPVTAHLVGGYLLRARLLSQCAVLMSDSRLLAFISLPLIPHISSLTLPRSVDTIALGVAFILSQIHPLPLALMRRLLMSFPTDIKLPQLHIERTLGHHNLLKMAINYAIHFK</sequence>
<name>A0ABY5X3D5_ERWPY</name>
<evidence type="ECO:0000313" key="1">
    <source>
        <dbReference type="EMBL" id="UWS31906.1"/>
    </source>
</evidence>